<evidence type="ECO:0000256" key="1">
    <source>
        <dbReference type="SAM" id="MobiDB-lite"/>
    </source>
</evidence>
<accession>A0A9J6DQ02</accession>
<dbReference type="Gene3D" id="4.10.280.10">
    <property type="entry name" value="Helix-loop-helix DNA-binding domain"/>
    <property type="match status" value="1"/>
</dbReference>
<reference evidence="3" key="2">
    <citation type="submission" date="2021-09" db="EMBL/GenBank/DDBJ databases">
        <authorList>
            <person name="Jia N."/>
            <person name="Wang J."/>
            <person name="Shi W."/>
            <person name="Du L."/>
            <person name="Sun Y."/>
            <person name="Zhan W."/>
            <person name="Jiang J."/>
            <person name="Wang Q."/>
            <person name="Zhang B."/>
            <person name="Ji P."/>
            <person name="Sakyi L.B."/>
            <person name="Cui X."/>
            <person name="Yuan T."/>
            <person name="Jiang B."/>
            <person name="Yang W."/>
            <person name="Lam T.T.-Y."/>
            <person name="Chang Q."/>
            <person name="Ding S."/>
            <person name="Wang X."/>
            <person name="Zhu J."/>
            <person name="Ruan X."/>
            <person name="Zhao L."/>
            <person name="Wei J."/>
            <person name="Que T."/>
            <person name="Du C."/>
            <person name="Cheng J."/>
            <person name="Dai P."/>
            <person name="Han X."/>
            <person name="Huang E."/>
            <person name="Gao Y."/>
            <person name="Liu J."/>
            <person name="Shao H."/>
            <person name="Ye R."/>
            <person name="Li L."/>
            <person name="Wei W."/>
            <person name="Wang X."/>
            <person name="Wang C."/>
            <person name="Huo Q."/>
            <person name="Li W."/>
            <person name="Guo W."/>
            <person name="Chen H."/>
            <person name="Chen S."/>
            <person name="Zhou L."/>
            <person name="Zhou L."/>
            <person name="Ni X."/>
            <person name="Tian J."/>
            <person name="Zhou Y."/>
            <person name="Sheng Y."/>
            <person name="Liu T."/>
            <person name="Pan Y."/>
            <person name="Xia L."/>
            <person name="Li J."/>
            <person name="Zhao F."/>
            <person name="Cao W."/>
        </authorList>
    </citation>
    <scope>NUCLEOTIDE SEQUENCE</scope>
    <source>
        <strain evidence="3">Rmic-2018</strain>
        <tissue evidence="3">Larvae</tissue>
    </source>
</reference>
<dbReference type="GO" id="GO:0045944">
    <property type="term" value="P:positive regulation of transcription by RNA polymerase II"/>
    <property type="evidence" value="ECO:0007669"/>
    <property type="project" value="UniProtKB-ARBA"/>
</dbReference>
<dbReference type="GO" id="GO:0046983">
    <property type="term" value="F:protein dimerization activity"/>
    <property type="evidence" value="ECO:0007669"/>
    <property type="project" value="InterPro"/>
</dbReference>
<dbReference type="InterPro" id="IPR036638">
    <property type="entry name" value="HLH_DNA-bd_sf"/>
</dbReference>
<dbReference type="GO" id="GO:0005634">
    <property type="term" value="C:nucleus"/>
    <property type="evidence" value="ECO:0007669"/>
    <property type="project" value="InterPro"/>
</dbReference>
<dbReference type="GO" id="GO:0003700">
    <property type="term" value="F:DNA-binding transcription factor activity"/>
    <property type="evidence" value="ECO:0007669"/>
    <property type="project" value="InterPro"/>
</dbReference>
<dbReference type="PANTHER" id="PTHR23042">
    <property type="entry name" value="CIRCADIAN PROTEIN CLOCK/ARNT/BMAL/PAS"/>
    <property type="match status" value="1"/>
</dbReference>
<dbReference type="Pfam" id="PF00010">
    <property type="entry name" value="HLH"/>
    <property type="match status" value="1"/>
</dbReference>
<evidence type="ECO:0000259" key="2">
    <source>
        <dbReference type="PROSITE" id="PS50888"/>
    </source>
</evidence>
<dbReference type="GO" id="GO:0005667">
    <property type="term" value="C:transcription regulator complex"/>
    <property type="evidence" value="ECO:0007669"/>
    <property type="project" value="InterPro"/>
</dbReference>
<name>A0A9J6DQ02_RHIMP</name>
<dbReference type="InterPro" id="IPR050933">
    <property type="entry name" value="Circadian_TF"/>
</dbReference>
<dbReference type="InterPro" id="IPR001067">
    <property type="entry name" value="Nuc_translocat"/>
</dbReference>
<dbReference type="Proteomes" id="UP000821866">
    <property type="component" value="Chromosome 6"/>
</dbReference>
<dbReference type="AlphaFoldDB" id="A0A9J6DQ02"/>
<proteinExistence type="predicted"/>
<evidence type="ECO:0000313" key="3">
    <source>
        <dbReference type="EMBL" id="KAH8024030.1"/>
    </source>
</evidence>
<sequence>MFLKRNVEASPALATISGRRKNHSEIKKRRRDKMNMYISEMASLVPMFKAMSRKLGKLTELRQVVQHIKTIRGPINSYTEGHYKPPWLSEEDVKNVVLQEAKKEFGSPSSSTVLVEPGDRNGEMLTDSPEPRCCVVQVRVTSQSGHSRVWQVPCLLHR</sequence>
<dbReference type="GO" id="GO:0005737">
    <property type="term" value="C:cytoplasm"/>
    <property type="evidence" value="ECO:0007669"/>
    <property type="project" value="InterPro"/>
</dbReference>
<feature type="domain" description="BHLH" evidence="2">
    <location>
        <begin position="18"/>
        <end position="71"/>
    </location>
</feature>
<evidence type="ECO:0000313" key="4">
    <source>
        <dbReference type="Proteomes" id="UP000821866"/>
    </source>
</evidence>
<dbReference type="SUPFAM" id="SSF47459">
    <property type="entry name" value="HLH, helix-loop-helix DNA-binding domain"/>
    <property type="match status" value="1"/>
</dbReference>
<organism evidence="3 4">
    <name type="scientific">Rhipicephalus microplus</name>
    <name type="common">Cattle tick</name>
    <name type="synonym">Boophilus microplus</name>
    <dbReference type="NCBI Taxonomy" id="6941"/>
    <lineage>
        <taxon>Eukaryota</taxon>
        <taxon>Metazoa</taxon>
        <taxon>Ecdysozoa</taxon>
        <taxon>Arthropoda</taxon>
        <taxon>Chelicerata</taxon>
        <taxon>Arachnida</taxon>
        <taxon>Acari</taxon>
        <taxon>Parasitiformes</taxon>
        <taxon>Ixodida</taxon>
        <taxon>Ixodoidea</taxon>
        <taxon>Ixodidae</taxon>
        <taxon>Rhipicephalinae</taxon>
        <taxon>Rhipicephalus</taxon>
        <taxon>Boophilus</taxon>
    </lineage>
</organism>
<dbReference type="SMART" id="SM00353">
    <property type="entry name" value="HLH"/>
    <property type="match status" value="1"/>
</dbReference>
<comment type="caution">
    <text evidence="3">The sequence shown here is derived from an EMBL/GenBank/DDBJ whole genome shotgun (WGS) entry which is preliminary data.</text>
</comment>
<keyword evidence="4" id="KW-1185">Reference proteome</keyword>
<feature type="region of interest" description="Disordered" evidence="1">
    <location>
        <begin position="108"/>
        <end position="127"/>
    </location>
</feature>
<dbReference type="VEuPathDB" id="VectorBase:LOC119170443"/>
<dbReference type="PRINTS" id="PR00785">
    <property type="entry name" value="NCTRNSLOCATR"/>
</dbReference>
<protein>
    <recommendedName>
        <fullName evidence="2">BHLH domain-containing protein</fullName>
    </recommendedName>
</protein>
<dbReference type="PROSITE" id="PS50888">
    <property type="entry name" value="BHLH"/>
    <property type="match status" value="1"/>
</dbReference>
<reference evidence="3" key="1">
    <citation type="journal article" date="2020" name="Cell">
        <title>Large-Scale Comparative Analyses of Tick Genomes Elucidate Their Genetic Diversity and Vector Capacities.</title>
        <authorList>
            <consortium name="Tick Genome and Microbiome Consortium (TIGMIC)"/>
            <person name="Jia N."/>
            <person name="Wang J."/>
            <person name="Shi W."/>
            <person name="Du L."/>
            <person name="Sun Y."/>
            <person name="Zhan W."/>
            <person name="Jiang J.F."/>
            <person name="Wang Q."/>
            <person name="Zhang B."/>
            <person name="Ji P."/>
            <person name="Bell-Sakyi L."/>
            <person name="Cui X.M."/>
            <person name="Yuan T.T."/>
            <person name="Jiang B.G."/>
            <person name="Yang W.F."/>
            <person name="Lam T.T."/>
            <person name="Chang Q.C."/>
            <person name="Ding S.J."/>
            <person name="Wang X.J."/>
            <person name="Zhu J.G."/>
            <person name="Ruan X.D."/>
            <person name="Zhao L."/>
            <person name="Wei J.T."/>
            <person name="Ye R.Z."/>
            <person name="Que T.C."/>
            <person name="Du C.H."/>
            <person name="Zhou Y.H."/>
            <person name="Cheng J.X."/>
            <person name="Dai P.F."/>
            <person name="Guo W.B."/>
            <person name="Han X.H."/>
            <person name="Huang E.J."/>
            <person name="Li L.F."/>
            <person name="Wei W."/>
            <person name="Gao Y.C."/>
            <person name="Liu J.Z."/>
            <person name="Shao H.Z."/>
            <person name="Wang X."/>
            <person name="Wang C.C."/>
            <person name="Yang T.C."/>
            <person name="Huo Q.B."/>
            <person name="Li W."/>
            <person name="Chen H.Y."/>
            <person name="Chen S.E."/>
            <person name="Zhou L.G."/>
            <person name="Ni X.B."/>
            <person name="Tian J.H."/>
            <person name="Sheng Y."/>
            <person name="Liu T."/>
            <person name="Pan Y.S."/>
            <person name="Xia L.Y."/>
            <person name="Li J."/>
            <person name="Zhao F."/>
            <person name="Cao W.C."/>
        </authorList>
    </citation>
    <scope>NUCLEOTIDE SEQUENCE</scope>
    <source>
        <strain evidence="3">Rmic-2018</strain>
    </source>
</reference>
<gene>
    <name evidence="3" type="ORF">HPB51_020788</name>
</gene>
<dbReference type="EMBL" id="JABSTU010000008">
    <property type="protein sequence ID" value="KAH8024030.1"/>
    <property type="molecule type" value="Genomic_DNA"/>
</dbReference>
<dbReference type="InterPro" id="IPR011598">
    <property type="entry name" value="bHLH_dom"/>
</dbReference>